<evidence type="ECO:0000313" key="1">
    <source>
        <dbReference type="EMBL" id="EDN76793.1"/>
    </source>
</evidence>
<reference evidence="1 2" key="1">
    <citation type="submission" date="2007-04" db="EMBL/GenBank/DDBJ databases">
        <authorList>
            <person name="Fulton L."/>
            <person name="Clifton S."/>
            <person name="Fulton B."/>
            <person name="Xu J."/>
            <person name="Minx P."/>
            <person name="Pepin K.H."/>
            <person name="Johnson M."/>
            <person name="Thiruvilangam P."/>
            <person name="Bhonagiri V."/>
            <person name="Nash W.E."/>
            <person name="Mardis E.R."/>
            <person name="Wilson R.K."/>
        </authorList>
    </citation>
    <scope>NUCLEOTIDE SEQUENCE [LARGE SCALE GENOMIC DNA]</scope>
    <source>
        <strain evidence="1 2">ATCC 29149</strain>
    </source>
</reference>
<dbReference type="EMBL" id="AAYG02000022">
    <property type="protein sequence ID" value="EDN76793.1"/>
    <property type="molecule type" value="Genomic_DNA"/>
</dbReference>
<dbReference type="AlphaFoldDB" id="A7B5K5"/>
<evidence type="ECO:0000313" key="2">
    <source>
        <dbReference type="Proteomes" id="UP000004410"/>
    </source>
</evidence>
<proteinExistence type="predicted"/>
<sequence length="59" mass="6784">MIFSCVFVFPYPTSGYAISYIVISFFAGKFKHGFAIEENYAILVLLICQKYEQTGTLFR</sequence>
<dbReference type="Proteomes" id="UP000004410">
    <property type="component" value="Unassembled WGS sequence"/>
</dbReference>
<reference evidence="1 2" key="2">
    <citation type="submission" date="2007-06" db="EMBL/GenBank/DDBJ databases">
        <title>Draft genome sequence of Ruminococcus gnavus (ATCC 29149).</title>
        <authorList>
            <person name="Sudarsanam P."/>
            <person name="Ley R."/>
            <person name="Guruge J."/>
            <person name="Turnbaugh P.J."/>
            <person name="Mahowald M."/>
            <person name="Liep D."/>
            <person name="Gordon J."/>
        </authorList>
    </citation>
    <scope>NUCLEOTIDE SEQUENCE [LARGE SCALE GENOMIC DNA]</scope>
    <source>
        <strain evidence="1 2">ATCC 29149</strain>
    </source>
</reference>
<comment type="caution">
    <text evidence="1">The sequence shown here is derived from an EMBL/GenBank/DDBJ whole genome shotgun (WGS) entry which is preliminary data.</text>
</comment>
<accession>A7B5K5</accession>
<name>A7B5K5_MEDG7</name>
<gene>
    <name evidence="1" type="ORF">RUMGNA_02845</name>
</gene>
<organism evidence="1 2">
    <name type="scientific">Mediterraneibacter gnavus (strain ATCC 29149 / DSM 114966 / JCM 6515 / VPI C7-9)</name>
    <name type="common">Ruminococcus gnavus</name>
    <dbReference type="NCBI Taxonomy" id="411470"/>
    <lineage>
        <taxon>Bacteria</taxon>
        <taxon>Bacillati</taxon>
        <taxon>Bacillota</taxon>
        <taxon>Clostridia</taxon>
        <taxon>Lachnospirales</taxon>
        <taxon>Lachnospiraceae</taxon>
        <taxon>Mediterraneibacter</taxon>
    </lineage>
</organism>
<protein>
    <submittedName>
        <fullName evidence="1">Uncharacterized protein</fullName>
    </submittedName>
</protein>
<dbReference type="PaxDb" id="411470-RUMGNA_02845"/>